<dbReference type="PANTHER" id="PTHR22749">
    <property type="entry name" value="RIBOFLAVIN KINASE/FMN ADENYLYLTRANSFERASE"/>
    <property type="match status" value="1"/>
</dbReference>
<dbReference type="GO" id="GO:0005739">
    <property type="term" value="C:mitochondrion"/>
    <property type="evidence" value="ECO:0007669"/>
    <property type="project" value="TreeGrafter"/>
</dbReference>
<dbReference type="GO" id="GO:0009398">
    <property type="term" value="P:FMN biosynthetic process"/>
    <property type="evidence" value="ECO:0007669"/>
    <property type="project" value="UniProtKB-UniPathway"/>
</dbReference>
<dbReference type="GO" id="GO:0008531">
    <property type="term" value="F:riboflavin kinase activity"/>
    <property type="evidence" value="ECO:0007669"/>
    <property type="project" value="UniProtKB-EC"/>
</dbReference>
<dbReference type="EC" id="2.7.1.26" evidence="4"/>
<feature type="region of interest" description="Disordered" evidence="12">
    <location>
        <begin position="106"/>
        <end position="140"/>
    </location>
</feature>
<feature type="compositionally biased region" description="Polar residues" evidence="12">
    <location>
        <begin position="1"/>
        <end position="10"/>
    </location>
</feature>
<dbReference type="SMART" id="SM00904">
    <property type="entry name" value="Flavokinase"/>
    <property type="match status" value="1"/>
</dbReference>
<dbReference type="Proteomes" id="UP000683000">
    <property type="component" value="Unassembled WGS sequence"/>
</dbReference>
<dbReference type="InterPro" id="IPR023465">
    <property type="entry name" value="Riboflavin_kinase_dom_sf"/>
</dbReference>
<evidence type="ECO:0000256" key="2">
    <source>
        <dbReference type="ARBA" id="ARBA00005201"/>
    </source>
</evidence>
<feature type="region of interest" description="Disordered" evidence="12">
    <location>
        <begin position="1"/>
        <end position="38"/>
    </location>
</feature>
<reference evidence="14" key="1">
    <citation type="submission" date="2021-03" db="EMBL/GenBank/DDBJ databases">
        <title>Evolutionary innovations through gain and loss of genes in the ectomycorrhizal Boletales.</title>
        <authorList>
            <person name="Wu G."/>
            <person name="Miyauchi S."/>
            <person name="Morin E."/>
            <person name="Yang Z.-L."/>
            <person name="Xu J."/>
            <person name="Martin F.M."/>
        </authorList>
    </citation>
    <scope>NUCLEOTIDE SEQUENCE</scope>
    <source>
        <strain evidence="14">BR01</strain>
    </source>
</reference>
<evidence type="ECO:0000256" key="1">
    <source>
        <dbReference type="ARBA" id="ARBA00003572"/>
    </source>
</evidence>
<dbReference type="GO" id="GO:0009231">
    <property type="term" value="P:riboflavin biosynthetic process"/>
    <property type="evidence" value="ECO:0007669"/>
    <property type="project" value="InterPro"/>
</dbReference>
<evidence type="ECO:0000259" key="13">
    <source>
        <dbReference type="SMART" id="SM00904"/>
    </source>
</evidence>
<evidence type="ECO:0000313" key="14">
    <source>
        <dbReference type="EMBL" id="KAG6378910.1"/>
    </source>
</evidence>
<dbReference type="InterPro" id="IPR015865">
    <property type="entry name" value="Riboflavin_kinase_bac/euk"/>
</dbReference>
<evidence type="ECO:0000256" key="8">
    <source>
        <dbReference type="ARBA" id="ARBA00022679"/>
    </source>
</evidence>
<comment type="pathway">
    <text evidence="2">Cofactor biosynthesis; FMN biosynthesis; FMN from riboflavin (ATP route): step 1/1.</text>
</comment>
<dbReference type="GO" id="GO:0005524">
    <property type="term" value="F:ATP binding"/>
    <property type="evidence" value="ECO:0007669"/>
    <property type="project" value="UniProtKB-KW"/>
</dbReference>
<keyword evidence="8" id="KW-0808">Transferase</keyword>
<keyword evidence="7" id="KW-0288">FMN</keyword>
<evidence type="ECO:0000256" key="6">
    <source>
        <dbReference type="ARBA" id="ARBA00022630"/>
    </source>
</evidence>
<evidence type="ECO:0000256" key="7">
    <source>
        <dbReference type="ARBA" id="ARBA00022643"/>
    </source>
</evidence>
<feature type="region of interest" description="Disordered" evidence="12">
    <location>
        <begin position="51"/>
        <end position="73"/>
    </location>
</feature>
<evidence type="ECO:0000256" key="11">
    <source>
        <dbReference type="ARBA" id="ARBA00029960"/>
    </source>
</evidence>
<dbReference type="Pfam" id="PF01687">
    <property type="entry name" value="Flavokinase"/>
    <property type="match status" value="1"/>
</dbReference>
<evidence type="ECO:0000256" key="9">
    <source>
        <dbReference type="ARBA" id="ARBA00022741"/>
    </source>
</evidence>
<evidence type="ECO:0000256" key="3">
    <source>
        <dbReference type="ARBA" id="ARBA00010108"/>
    </source>
</evidence>
<sequence>MGQLTSSDASSPPPVLETDSFRSSRPNIVGPDTPEDSYPIRLEGTVQHGFGRGSKELGCPTVHPIPSQPPRRIHRTHGQHRQARCILWICSSVLCERSTIGVASRRPGRVTHGNESGVESVLQEPTDDRSMHRVPSQKNPLNPRIQEIHIMHNFHADFYGYELKTLVLGYIRPELDYISRGKCMIPANSVQVLIRVNRGAHRRHRDGQEGGH</sequence>
<dbReference type="SUPFAM" id="SSF82114">
    <property type="entry name" value="Riboflavin kinase-like"/>
    <property type="match status" value="2"/>
</dbReference>
<dbReference type="InterPro" id="IPR023468">
    <property type="entry name" value="Riboflavin_kinase"/>
</dbReference>
<dbReference type="Gene3D" id="2.40.30.30">
    <property type="entry name" value="Riboflavin kinase-like"/>
    <property type="match status" value="2"/>
</dbReference>
<accession>A0A8I2YUM4</accession>
<dbReference type="OrthoDB" id="276388at2759"/>
<protein>
    <recommendedName>
        <fullName evidence="5">Riboflavin kinase</fullName>
        <ecNumber evidence="4">2.7.1.26</ecNumber>
    </recommendedName>
    <alternativeName>
        <fullName evidence="11">Flavin mononucleotide kinase 1</fullName>
    </alternativeName>
</protein>
<dbReference type="UniPathway" id="UPA00276">
    <property type="reaction ID" value="UER00406"/>
</dbReference>
<keyword evidence="14" id="KW-0418">Kinase</keyword>
<dbReference type="AlphaFoldDB" id="A0A8I2YUM4"/>
<feature type="domain" description="Riboflavin kinase" evidence="13">
    <location>
        <begin position="37"/>
        <end position="181"/>
    </location>
</feature>
<comment type="similarity">
    <text evidence="3">Belongs to the flavokinase family.</text>
</comment>
<keyword evidence="15" id="KW-1185">Reference proteome</keyword>
<gene>
    <name evidence="14" type="ORF">JVT61DRAFT_13194</name>
</gene>
<evidence type="ECO:0000313" key="15">
    <source>
        <dbReference type="Proteomes" id="UP000683000"/>
    </source>
</evidence>
<evidence type="ECO:0000256" key="4">
    <source>
        <dbReference type="ARBA" id="ARBA00012105"/>
    </source>
</evidence>
<keyword evidence="6" id="KW-0285">Flavoprotein</keyword>
<dbReference type="EMBL" id="JAGFBS010000006">
    <property type="protein sequence ID" value="KAG6378910.1"/>
    <property type="molecule type" value="Genomic_DNA"/>
</dbReference>
<dbReference type="PANTHER" id="PTHR22749:SF6">
    <property type="entry name" value="RIBOFLAVIN KINASE"/>
    <property type="match status" value="1"/>
</dbReference>
<evidence type="ECO:0000256" key="5">
    <source>
        <dbReference type="ARBA" id="ARBA00017394"/>
    </source>
</evidence>
<organism evidence="14 15">
    <name type="scientific">Boletus reticuloceps</name>
    <dbReference type="NCBI Taxonomy" id="495285"/>
    <lineage>
        <taxon>Eukaryota</taxon>
        <taxon>Fungi</taxon>
        <taxon>Dikarya</taxon>
        <taxon>Basidiomycota</taxon>
        <taxon>Agaricomycotina</taxon>
        <taxon>Agaricomycetes</taxon>
        <taxon>Agaricomycetidae</taxon>
        <taxon>Boletales</taxon>
        <taxon>Boletineae</taxon>
        <taxon>Boletaceae</taxon>
        <taxon>Boletoideae</taxon>
        <taxon>Boletus</taxon>
    </lineage>
</organism>
<evidence type="ECO:0000256" key="12">
    <source>
        <dbReference type="SAM" id="MobiDB-lite"/>
    </source>
</evidence>
<comment type="caution">
    <text evidence="14">The sequence shown here is derived from an EMBL/GenBank/DDBJ whole genome shotgun (WGS) entry which is preliminary data.</text>
</comment>
<keyword evidence="9" id="KW-0547">Nucleotide-binding</keyword>
<comment type="function">
    <text evidence="1">Catalyzes the phosphorylation of riboflavin (vitamin B2) to form flavin mononucleotide (FMN) coenzyme.</text>
</comment>
<keyword evidence="10" id="KW-0067">ATP-binding</keyword>
<evidence type="ECO:0000256" key="10">
    <source>
        <dbReference type="ARBA" id="ARBA00022840"/>
    </source>
</evidence>
<proteinExistence type="inferred from homology"/>
<name>A0A8I2YUM4_9AGAM</name>